<feature type="binding site" evidence="5">
    <location>
        <position position="129"/>
    </location>
    <ligand>
        <name>5-phospho-alpha-D-ribose 1-diphosphate</name>
        <dbReference type="ChEBI" id="CHEBI:58017"/>
    </ligand>
</feature>
<evidence type="ECO:0000256" key="3">
    <source>
        <dbReference type="ARBA" id="ARBA00022822"/>
    </source>
</evidence>
<feature type="binding site" evidence="5">
    <location>
        <position position="101"/>
    </location>
    <ligand>
        <name>Mg(2+)</name>
        <dbReference type="ChEBI" id="CHEBI:18420"/>
        <label>1</label>
    </ligand>
</feature>
<dbReference type="EMBL" id="JGYD01000011">
    <property type="protein sequence ID" value="KSV18454.1"/>
    <property type="molecule type" value="Genomic_DNA"/>
</dbReference>
<feature type="binding site" evidence="5">
    <location>
        <begin position="117"/>
        <end position="125"/>
    </location>
    <ligand>
        <name>5-phospho-alpha-D-ribose 1-diphosphate</name>
        <dbReference type="ChEBI" id="CHEBI:58017"/>
    </ligand>
</feature>
<dbReference type="HAMAP" id="MF_00211">
    <property type="entry name" value="TrpD"/>
    <property type="match status" value="1"/>
</dbReference>
<feature type="binding site" evidence="5">
    <location>
        <position position="239"/>
    </location>
    <ligand>
        <name>Mg(2+)</name>
        <dbReference type="ChEBI" id="CHEBI:18420"/>
        <label>1</label>
    </ligand>
</feature>
<keyword evidence="5" id="KW-0479">Metal-binding</keyword>
<feature type="binding site" evidence="5">
    <location>
        <position position="89"/>
    </location>
    <ligand>
        <name>5-phospho-alpha-D-ribose 1-diphosphate</name>
        <dbReference type="ChEBI" id="CHEBI:58017"/>
    </ligand>
</feature>
<feature type="binding site" evidence="5">
    <location>
        <begin position="99"/>
        <end position="102"/>
    </location>
    <ligand>
        <name>5-phospho-alpha-D-ribose 1-diphosphate</name>
        <dbReference type="ChEBI" id="CHEBI:58017"/>
    </ligand>
</feature>
<gene>
    <name evidence="5" type="primary">trpD</name>
    <name evidence="8" type="ORF">DA01_03355</name>
</gene>
<dbReference type="InterPro" id="IPR035902">
    <property type="entry name" value="Nuc_phospho_transferase"/>
</dbReference>
<dbReference type="PATRIC" id="fig|61435.5.peg.672"/>
<feature type="domain" description="Glycosyl transferase family 3 N-terminal" evidence="7">
    <location>
        <begin position="12"/>
        <end position="70"/>
    </location>
</feature>
<feature type="binding site" evidence="5">
    <location>
        <position position="239"/>
    </location>
    <ligand>
        <name>Mg(2+)</name>
        <dbReference type="ChEBI" id="CHEBI:18420"/>
        <label>2</label>
    </ligand>
</feature>
<comment type="caution">
    <text evidence="5">Lacks conserved residue(s) required for the propagation of feature annotation.</text>
</comment>
<keyword evidence="1 5" id="KW-0328">Glycosyltransferase</keyword>
<keyword evidence="5" id="KW-0028">Amino-acid biosynthesis</keyword>
<dbReference type="Proteomes" id="UP000053577">
    <property type="component" value="Unassembled WGS sequence"/>
</dbReference>
<keyword evidence="4 5" id="KW-0057">Aromatic amino acid biosynthesis</keyword>
<dbReference type="OrthoDB" id="9806430at2"/>
<comment type="function">
    <text evidence="5">Catalyzes the transfer of the phosphoribosyl group of 5-phosphorylribose-1-pyrophosphate (PRPP) to anthranilate to yield N-(5'-phosphoribosyl)-anthranilate (PRA).</text>
</comment>
<evidence type="ECO:0000259" key="6">
    <source>
        <dbReference type="Pfam" id="PF00591"/>
    </source>
</evidence>
<dbReference type="PANTHER" id="PTHR43285">
    <property type="entry name" value="ANTHRANILATE PHOSPHORIBOSYLTRANSFERASE"/>
    <property type="match status" value="1"/>
</dbReference>
<dbReference type="NCBIfam" id="TIGR01245">
    <property type="entry name" value="trpD"/>
    <property type="match status" value="1"/>
</dbReference>
<dbReference type="UniPathway" id="UPA00035">
    <property type="reaction ID" value="UER00041"/>
</dbReference>
<keyword evidence="5" id="KW-0460">Magnesium</keyword>
<comment type="subunit">
    <text evidence="5">Homodimer.</text>
</comment>
<dbReference type="GO" id="GO:0005829">
    <property type="term" value="C:cytosol"/>
    <property type="evidence" value="ECO:0007669"/>
    <property type="project" value="TreeGrafter"/>
</dbReference>
<dbReference type="Pfam" id="PF00591">
    <property type="entry name" value="Glycos_transf_3"/>
    <property type="match status" value="1"/>
</dbReference>
<feature type="binding site" evidence="5">
    <location>
        <position position="238"/>
    </location>
    <ligand>
        <name>Mg(2+)</name>
        <dbReference type="ChEBI" id="CHEBI:18420"/>
        <label>2</label>
    </ligand>
</feature>
<dbReference type="SUPFAM" id="SSF52418">
    <property type="entry name" value="Nucleoside phosphorylase/phosphoribosyltransferase catalytic domain"/>
    <property type="match status" value="1"/>
</dbReference>
<dbReference type="Gene3D" id="1.20.970.10">
    <property type="entry name" value="Transferase, Pyrimidine Nucleoside Phosphorylase, Chain C"/>
    <property type="match status" value="1"/>
</dbReference>
<feature type="binding site" evidence="5">
    <location>
        <position position="89"/>
    </location>
    <ligand>
        <name>anthranilate</name>
        <dbReference type="ChEBI" id="CHEBI:16567"/>
        <label>1</label>
    </ligand>
</feature>
<dbReference type="GO" id="GO:0000287">
    <property type="term" value="F:magnesium ion binding"/>
    <property type="evidence" value="ECO:0007669"/>
    <property type="project" value="UniProtKB-UniRule"/>
</dbReference>
<feature type="domain" description="Glycosyl transferase family 3" evidence="6">
    <location>
        <begin position="82"/>
        <end position="339"/>
    </location>
</feature>
<evidence type="ECO:0000259" key="7">
    <source>
        <dbReference type="Pfam" id="PF02885"/>
    </source>
</evidence>
<evidence type="ECO:0000256" key="5">
    <source>
        <dbReference type="HAMAP-Rule" id="MF_00211"/>
    </source>
</evidence>
<dbReference type="InterPro" id="IPR000312">
    <property type="entry name" value="Glycosyl_Trfase_fam3"/>
</dbReference>
<name>A0A0V8M3X4_9CHLR</name>
<dbReference type="AlphaFoldDB" id="A0A0V8M3X4"/>
<comment type="catalytic activity">
    <reaction evidence="5">
        <text>N-(5-phospho-beta-D-ribosyl)anthranilate + diphosphate = 5-phospho-alpha-D-ribose 1-diphosphate + anthranilate</text>
        <dbReference type="Rhea" id="RHEA:11768"/>
        <dbReference type="ChEBI" id="CHEBI:16567"/>
        <dbReference type="ChEBI" id="CHEBI:18277"/>
        <dbReference type="ChEBI" id="CHEBI:33019"/>
        <dbReference type="ChEBI" id="CHEBI:58017"/>
        <dbReference type="EC" id="2.4.2.18"/>
    </reaction>
</comment>
<dbReference type="InterPro" id="IPR036320">
    <property type="entry name" value="Glycosyl_Trfase_fam3_N_dom_sf"/>
</dbReference>
<evidence type="ECO:0000313" key="9">
    <source>
        <dbReference type="Proteomes" id="UP000053577"/>
    </source>
</evidence>
<dbReference type="Gene3D" id="3.40.1030.10">
    <property type="entry name" value="Nucleoside phosphorylase/phosphoribosyltransferase catalytic domain"/>
    <property type="match status" value="1"/>
</dbReference>
<evidence type="ECO:0000313" key="8">
    <source>
        <dbReference type="EMBL" id="KSV18454.1"/>
    </source>
</evidence>
<dbReference type="PANTHER" id="PTHR43285:SF2">
    <property type="entry name" value="ANTHRANILATE PHOSPHORIBOSYLTRANSFERASE"/>
    <property type="match status" value="1"/>
</dbReference>
<evidence type="ECO:0000256" key="4">
    <source>
        <dbReference type="ARBA" id="ARBA00023141"/>
    </source>
</evidence>
<comment type="caution">
    <text evidence="8">The sequence shown here is derived from an EMBL/GenBank/DDBJ whole genome shotgun (WGS) entry which is preliminary data.</text>
</comment>
<dbReference type="GO" id="GO:0004048">
    <property type="term" value="F:anthranilate phosphoribosyltransferase activity"/>
    <property type="evidence" value="ECO:0007669"/>
    <property type="project" value="UniProtKB-UniRule"/>
</dbReference>
<proteinExistence type="inferred from homology"/>
<protein>
    <recommendedName>
        <fullName evidence="5">Anthranilate phosphoribosyltransferase</fullName>
        <ecNumber evidence="5">2.4.2.18</ecNumber>
    </recommendedName>
</protein>
<dbReference type="GO" id="GO:0000162">
    <property type="term" value="P:L-tryptophan biosynthetic process"/>
    <property type="evidence" value="ECO:0007669"/>
    <property type="project" value="UniProtKB-UniRule"/>
</dbReference>
<dbReference type="Pfam" id="PF02885">
    <property type="entry name" value="Glycos_trans_3N"/>
    <property type="match status" value="1"/>
</dbReference>
<feature type="binding site" evidence="5">
    <location>
        <position position="97"/>
    </location>
    <ligand>
        <name>5-phospho-alpha-D-ribose 1-diphosphate</name>
        <dbReference type="ChEBI" id="CHEBI:58017"/>
    </ligand>
</feature>
<evidence type="ECO:0000256" key="2">
    <source>
        <dbReference type="ARBA" id="ARBA00022679"/>
    </source>
</evidence>
<dbReference type="EC" id="2.4.2.18" evidence="5"/>
<dbReference type="InterPro" id="IPR017459">
    <property type="entry name" value="Glycosyl_Trfase_fam3_N_dom"/>
</dbReference>
<comment type="similarity">
    <text evidence="5">Belongs to the anthranilate phosphoribosyltransferase family.</text>
</comment>
<accession>A0A0V8M3X4</accession>
<comment type="cofactor">
    <cofactor evidence="5">
        <name>Mg(2+)</name>
        <dbReference type="ChEBI" id="CHEBI:18420"/>
    </cofactor>
    <text evidence="5">Binds 2 magnesium ions per monomer.</text>
</comment>
<dbReference type="SUPFAM" id="SSF47648">
    <property type="entry name" value="Nucleoside phosphorylase/phosphoribosyltransferase N-terminal domain"/>
    <property type="match status" value="1"/>
</dbReference>
<evidence type="ECO:0000256" key="1">
    <source>
        <dbReference type="ARBA" id="ARBA00022676"/>
    </source>
</evidence>
<sequence length="374" mass="39859">MDENRVKNFGAVISRLISKENLNHEEVKDCFCQIMRNEQPDLQQGAFMAALTAKGETAPEIAGVWEAIYEQDTVRVKPLVNKPLVDNCGTGMDSLKTFNISTAASIVAAAGGVVLAKHGARALSGSLGTIDMLESLGVDVETDVETVRRSIEMAGIGIFNGMSAKVHPQALFRILSQIRFGTTLNIAGSLANPALPRYAVRGVYSAELLQPVAEVMREIGYKKALVIYGSAPGGRGMDELSVLGESRIAELGEDGQIIKYSLSPADFGLKPGRAEDILTSGDKQRETLRLLHILSGGENGAAFNAVCLNAAPVFYIAGEADSLQQGYTKAAEIIRSGAAIAKLRQWVQTQNANPQAGLARLDSLLAELDGTKVS</sequence>
<organism evidence="8 9">
    <name type="scientific">Dehalococcoides mccartyi</name>
    <dbReference type="NCBI Taxonomy" id="61435"/>
    <lineage>
        <taxon>Bacteria</taxon>
        <taxon>Bacillati</taxon>
        <taxon>Chloroflexota</taxon>
        <taxon>Dehalococcoidia</taxon>
        <taxon>Dehalococcoidales</taxon>
        <taxon>Dehalococcoidaceae</taxon>
        <taxon>Dehalococcoides</taxon>
    </lineage>
</organism>
<keyword evidence="3 5" id="KW-0822">Tryptophan biosynthesis</keyword>
<keyword evidence="2 5" id="KW-0808">Transferase</keyword>
<reference evidence="8 9" key="1">
    <citation type="journal article" date="2015" name="Sci. Rep.">
        <title>A comparative genomics and reductive dehalogenase gene transcription study of two chloroethene-respiring bacteria, Dehalococcoides mccartyi strains MB and 11a.</title>
        <authorList>
            <person name="Low A."/>
            <person name="Shen Z."/>
            <person name="Cheng D."/>
            <person name="Rogers M.J."/>
            <person name="Lee P.K."/>
            <person name="He J."/>
        </authorList>
    </citation>
    <scope>NUCLEOTIDE SEQUENCE [LARGE SCALE GENOMIC DNA]</scope>
    <source>
        <strain evidence="8 9">MB</strain>
    </source>
</reference>
<comment type="pathway">
    <text evidence="5">Amino-acid biosynthesis; L-tryptophan biosynthesis; L-tryptophan from chorismate: step 2/5.</text>
</comment>
<dbReference type="RefSeq" id="WP_058292389.1">
    <property type="nucleotide sequence ID" value="NZ_JGYD01000011.1"/>
</dbReference>
<dbReference type="InterPro" id="IPR005940">
    <property type="entry name" value="Anthranilate_Pribosyl_Tfrase"/>
</dbReference>